<protein>
    <submittedName>
        <fullName evidence="3">MbtH family NRPS accessory protein</fullName>
    </submittedName>
</protein>
<keyword evidence="5" id="KW-1185">Reference proteome</keyword>
<dbReference type="PANTHER" id="PTHR38444">
    <property type="entry name" value="ENTEROBACTIN BIOSYNTHESIS PROTEIN YBDZ"/>
    <property type="match status" value="1"/>
</dbReference>
<dbReference type="EMBL" id="JAAGLQ010000223">
    <property type="protein sequence ID" value="NEA16127.1"/>
    <property type="molecule type" value="Genomic_DNA"/>
</dbReference>
<accession>A0A6N9TXP1</accession>
<feature type="domain" description="MbtH-like" evidence="1">
    <location>
        <begin position="7"/>
        <end position="57"/>
    </location>
</feature>
<evidence type="ECO:0000313" key="2">
    <source>
        <dbReference type="EMBL" id="MBV7673521.1"/>
    </source>
</evidence>
<proteinExistence type="predicted"/>
<evidence type="ECO:0000313" key="3">
    <source>
        <dbReference type="EMBL" id="NEA16127.1"/>
    </source>
</evidence>
<dbReference type="RefSeq" id="WP_164344333.1">
    <property type="nucleotide sequence ID" value="NZ_JAAGLQ010000223.1"/>
</dbReference>
<evidence type="ECO:0000313" key="4">
    <source>
        <dbReference type="Proteomes" id="UP000471293"/>
    </source>
</evidence>
<comment type="caution">
    <text evidence="3">The sequence shown here is derived from an EMBL/GenBank/DDBJ whole genome shotgun (WGS) entry which is preliminary data.</text>
</comment>
<dbReference type="GO" id="GO:0005829">
    <property type="term" value="C:cytosol"/>
    <property type="evidence" value="ECO:0007669"/>
    <property type="project" value="TreeGrafter"/>
</dbReference>
<dbReference type="Proteomes" id="UP000471293">
    <property type="component" value="Unassembled WGS sequence"/>
</dbReference>
<evidence type="ECO:0000259" key="1">
    <source>
        <dbReference type="SMART" id="SM00923"/>
    </source>
</evidence>
<sequence length="74" mass="8653">MSQTATENTQGDGTLYVVVTNHEDQHSIWPAYRDLPDGWRARTPAADRQTCLDHIAEHWTDMRPKSLREREHRP</sequence>
<dbReference type="SMART" id="SM00923">
    <property type="entry name" value="MbtH"/>
    <property type="match status" value="1"/>
</dbReference>
<organism evidence="3 4">
    <name type="scientific">Streptomyces halstedii</name>
    <dbReference type="NCBI Taxonomy" id="1944"/>
    <lineage>
        <taxon>Bacteria</taxon>
        <taxon>Bacillati</taxon>
        <taxon>Actinomycetota</taxon>
        <taxon>Actinomycetes</taxon>
        <taxon>Kitasatosporales</taxon>
        <taxon>Streptomycetaceae</taxon>
        <taxon>Streptomyces</taxon>
    </lineage>
</organism>
<dbReference type="AlphaFoldDB" id="A0A6N9TXP1"/>
<reference evidence="3 4" key="1">
    <citation type="submission" date="2020-01" db="EMBL/GenBank/DDBJ databases">
        <title>Insect and environment-associated Actinomycetes.</title>
        <authorList>
            <person name="Currrie C."/>
            <person name="Chevrette M."/>
            <person name="Carlson C."/>
            <person name="Stubbendieck R."/>
            <person name="Wendt-Pienkowski E."/>
        </authorList>
    </citation>
    <scope>NUCLEOTIDE SEQUENCE [LARGE SCALE GENOMIC DNA]</scope>
    <source>
        <strain evidence="3 4">SID11342</strain>
    </source>
</reference>
<evidence type="ECO:0000313" key="5">
    <source>
        <dbReference type="Proteomes" id="UP000735541"/>
    </source>
</evidence>
<dbReference type="EMBL" id="JAHUVW010000002">
    <property type="protein sequence ID" value="MBV7673521.1"/>
    <property type="molecule type" value="Genomic_DNA"/>
</dbReference>
<dbReference type="InterPro" id="IPR037407">
    <property type="entry name" value="MLP_fam"/>
</dbReference>
<dbReference type="Pfam" id="PF03621">
    <property type="entry name" value="MbtH"/>
    <property type="match status" value="1"/>
</dbReference>
<dbReference type="PANTHER" id="PTHR38444:SF1">
    <property type="entry name" value="ENTEROBACTIN BIOSYNTHESIS PROTEIN YBDZ"/>
    <property type="match status" value="1"/>
</dbReference>
<name>A0A6N9TXP1_STRHA</name>
<dbReference type="InterPro" id="IPR038020">
    <property type="entry name" value="MbtH-like_sf"/>
</dbReference>
<dbReference type="Proteomes" id="UP000735541">
    <property type="component" value="Unassembled WGS sequence"/>
</dbReference>
<gene>
    <name evidence="3" type="ORF">G3I29_11430</name>
    <name evidence="2" type="ORF">STHAL_29160</name>
</gene>
<dbReference type="InterPro" id="IPR005153">
    <property type="entry name" value="MbtH-like_dom"/>
</dbReference>
<dbReference type="Gene3D" id="3.90.820.10">
    <property type="entry name" value="Structural Genomics, Unknown Function 30-nov-00 1gh9 Mol_id"/>
    <property type="match status" value="1"/>
</dbReference>
<dbReference type="SUPFAM" id="SSF160582">
    <property type="entry name" value="MbtH-like"/>
    <property type="match status" value="1"/>
</dbReference>
<reference evidence="2 5" key="2">
    <citation type="submission" date="2021-07" db="EMBL/GenBank/DDBJ databases">
        <title>Sequencing Streptomyces halstedii LGO-A4 genome an citrus endophytic actinomycete.</title>
        <authorList>
            <person name="Samborskyy M."/>
            <person name="Scott N."/>
            <person name="Deglau R."/>
            <person name="Dickens S."/>
            <person name="Oliveira L.G."/>
        </authorList>
    </citation>
    <scope>NUCLEOTIDE SEQUENCE [LARGE SCALE GENOMIC DNA]</scope>
    <source>
        <strain evidence="2 5">LGO-A4</strain>
    </source>
</reference>
<dbReference type="GO" id="GO:0019290">
    <property type="term" value="P:siderophore biosynthetic process"/>
    <property type="evidence" value="ECO:0007669"/>
    <property type="project" value="TreeGrafter"/>
</dbReference>